<reference evidence="4" key="1">
    <citation type="submission" date="2022-07" db="EMBL/GenBank/DDBJ databases">
        <title>Chromosome-level genome of Muraenolepis orangiensis.</title>
        <authorList>
            <person name="Kim J."/>
        </authorList>
    </citation>
    <scope>NUCLEOTIDE SEQUENCE</scope>
    <source>
        <strain evidence="4">KU_S4_2022</strain>
        <tissue evidence="4">Muscle</tissue>
    </source>
</reference>
<accession>A0A9Q0EWK6</accession>
<dbReference type="PROSITE" id="PS00022">
    <property type="entry name" value="EGF_1"/>
    <property type="match status" value="1"/>
</dbReference>
<evidence type="ECO:0000259" key="3">
    <source>
        <dbReference type="PROSITE" id="PS50026"/>
    </source>
</evidence>
<keyword evidence="1" id="KW-0245">EGF-like domain</keyword>
<dbReference type="AlphaFoldDB" id="A0A9Q0EWK6"/>
<gene>
    <name evidence="4" type="ORF">NHX12_021880</name>
</gene>
<evidence type="ECO:0000313" key="4">
    <source>
        <dbReference type="EMBL" id="KAJ3611867.1"/>
    </source>
</evidence>
<dbReference type="OrthoDB" id="9981301at2759"/>
<dbReference type="InterPro" id="IPR000742">
    <property type="entry name" value="EGF"/>
</dbReference>
<evidence type="ECO:0000256" key="1">
    <source>
        <dbReference type="PROSITE-ProRule" id="PRU00076"/>
    </source>
</evidence>
<feature type="disulfide bond" evidence="1">
    <location>
        <begin position="81"/>
        <end position="90"/>
    </location>
</feature>
<dbReference type="SUPFAM" id="SSF57196">
    <property type="entry name" value="EGF/Laminin"/>
    <property type="match status" value="1"/>
</dbReference>
<keyword evidence="1" id="KW-1015">Disulfide bond</keyword>
<sequence>MSANADKPHGTTFDLFNRERLECMNTELNRSAQGQPGLRRPPPSWSPSWATDQPVQARVCDQELLRCQNGGVCHDHQRCQCTGGFSGLLCEKHRCEGELGPGCDGAAGGDSGQAPLSAPGLLPVLMLTAATAMMMMMTEA</sequence>
<dbReference type="EMBL" id="JANIIK010000037">
    <property type="protein sequence ID" value="KAJ3611867.1"/>
    <property type="molecule type" value="Genomic_DNA"/>
</dbReference>
<keyword evidence="5" id="KW-1185">Reference proteome</keyword>
<protein>
    <recommendedName>
        <fullName evidence="3">EGF-like domain-containing protein</fullName>
    </recommendedName>
</protein>
<comment type="caution">
    <text evidence="4">The sequence shown here is derived from an EMBL/GenBank/DDBJ whole genome shotgun (WGS) entry which is preliminary data.</text>
</comment>
<comment type="caution">
    <text evidence="1">Lacks conserved residue(s) required for the propagation of feature annotation.</text>
</comment>
<evidence type="ECO:0000256" key="2">
    <source>
        <dbReference type="SAM" id="MobiDB-lite"/>
    </source>
</evidence>
<feature type="region of interest" description="Disordered" evidence="2">
    <location>
        <begin position="28"/>
        <end position="52"/>
    </location>
</feature>
<dbReference type="PROSITE" id="PS50026">
    <property type="entry name" value="EGF_3"/>
    <property type="match status" value="1"/>
</dbReference>
<proteinExistence type="predicted"/>
<dbReference type="Gene3D" id="2.10.25.10">
    <property type="entry name" value="Laminin"/>
    <property type="match status" value="1"/>
</dbReference>
<organism evidence="4 5">
    <name type="scientific">Muraenolepis orangiensis</name>
    <name type="common">Patagonian moray cod</name>
    <dbReference type="NCBI Taxonomy" id="630683"/>
    <lineage>
        <taxon>Eukaryota</taxon>
        <taxon>Metazoa</taxon>
        <taxon>Chordata</taxon>
        <taxon>Craniata</taxon>
        <taxon>Vertebrata</taxon>
        <taxon>Euteleostomi</taxon>
        <taxon>Actinopterygii</taxon>
        <taxon>Neopterygii</taxon>
        <taxon>Teleostei</taxon>
        <taxon>Neoteleostei</taxon>
        <taxon>Acanthomorphata</taxon>
        <taxon>Zeiogadaria</taxon>
        <taxon>Gadariae</taxon>
        <taxon>Gadiformes</taxon>
        <taxon>Muraenolepidoidei</taxon>
        <taxon>Muraenolepididae</taxon>
        <taxon>Muraenolepis</taxon>
    </lineage>
</organism>
<dbReference type="FunFam" id="2.10.25.10:FF:000112">
    <property type="entry name" value="Netrin G1"/>
    <property type="match status" value="1"/>
</dbReference>
<evidence type="ECO:0000313" key="5">
    <source>
        <dbReference type="Proteomes" id="UP001148018"/>
    </source>
</evidence>
<dbReference type="Proteomes" id="UP001148018">
    <property type="component" value="Unassembled WGS sequence"/>
</dbReference>
<feature type="domain" description="EGF-like" evidence="3">
    <location>
        <begin position="56"/>
        <end position="91"/>
    </location>
</feature>
<dbReference type="CDD" id="cd00054">
    <property type="entry name" value="EGF_CA"/>
    <property type="match status" value="1"/>
</dbReference>
<dbReference type="PROSITE" id="PS01186">
    <property type="entry name" value="EGF_2"/>
    <property type="match status" value="1"/>
</dbReference>
<name>A0A9Q0EWK6_9TELE</name>